<evidence type="ECO:0000313" key="10">
    <source>
        <dbReference type="Proteomes" id="UP000596742"/>
    </source>
</evidence>
<dbReference type="SUPFAM" id="SSF53720">
    <property type="entry name" value="ALDH-like"/>
    <property type="match status" value="1"/>
</dbReference>
<gene>
    <name evidence="9" type="ORF">MGAL_10B023521</name>
</gene>
<sequence length="540" mass="59495">MGLPKPQAKPEIKYTKLFINNEWVNSTSGKTFPVVNPATGDKIVDIQEGDKADIDKAVKAAQAAFQPDSTWRTMDASTRGELLQKLADLIERDALYIASLETLDNGKPFKDSYGIDVPYTIKCLRYFAGWSDKIQGKTIPMDGNFFCYTRHEPVGICGQIIPWNFPLLMMAWKIGPALCCGNVVVLKPAEQTPLTALYTAQLAKEAGFPPGVLNVIPGYGPTAGSAISHHPDIDKVAFTGSTEVGQLVMEAAAKTNLKRVTLELGGKSPNVVFADADLDLAADMSHFGLFFNMGQCCCAGSRTYVQEEIYEEFKKKLVERAKKRPVGNPFDEKHDSGPQVDKDQFEKIMELIDSGKKDGAKLECGGKRIGTKGYFIEPTVFSDVNEDMRIGKEEIFGPVQQIIKFKTMDEVIEKANKTSYGLAAAVFTTDINKVMTYTSRVKAGTIWVNCYNILRTTCPFGGFKKSGMGRELGEYGLHQYSEVKTVIVNTPTKNLVGTQLSERDLVDYGLEGNIDAANLMDDGRPIFEPMDIAILLMTNE</sequence>
<feature type="domain" description="Aldehyde dehydrogenase" evidence="8">
    <location>
        <begin position="23"/>
        <end position="486"/>
    </location>
</feature>
<evidence type="ECO:0000256" key="6">
    <source>
        <dbReference type="PROSITE-ProRule" id="PRU10007"/>
    </source>
</evidence>
<dbReference type="InterPro" id="IPR016161">
    <property type="entry name" value="Ald_DH/histidinol_DH"/>
</dbReference>
<proteinExistence type="inferred from homology"/>
<dbReference type="Gene3D" id="3.40.605.10">
    <property type="entry name" value="Aldehyde Dehydrogenase, Chain A, domain 1"/>
    <property type="match status" value="1"/>
</dbReference>
<feature type="active site" evidence="6">
    <location>
        <position position="263"/>
    </location>
</feature>
<name>A0A8B6GKQ4_MYTGA</name>
<dbReference type="FunFam" id="3.40.309.10:FF:000001">
    <property type="entry name" value="Mitochondrial aldehyde dehydrogenase 2"/>
    <property type="match status" value="1"/>
</dbReference>
<dbReference type="OrthoDB" id="310895at2759"/>
<keyword evidence="3 7" id="KW-0560">Oxidoreductase</keyword>
<evidence type="ECO:0000259" key="8">
    <source>
        <dbReference type="Pfam" id="PF00171"/>
    </source>
</evidence>
<comment type="function">
    <text evidence="4">Omega-crystallins are structural components of squids and octopi eye lens. Contains relatively little if any DHAL activity.</text>
</comment>
<dbReference type="EMBL" id="UYJE01008584">
    <property type="protein sequence ID" value="VDI65088.1"/>
    <property type="molecule type" value="Genomic_DNA"/>
</dbReference>
<dbReference type="PROSITE" id="PS00687">
    <property type="entry name" value="ALDEHYDE_DEHYDR_GLU"/>
    <property type="match status" value="1"/>
</dbReference>
<dbReference type="InterPro" id="IPR029510">
    <property type="entry name" value="Ald_DH_CS_GLU"/>
</dbReference>
<evidence type="ECO:0000256" key="3">
    <source>
        <dbReference type="ARBA" id="ARBA00023002"/>
    </source>
</evidence>
<dbReference type="GO" id="GO:0005212">
    <property type="term" value="F:structural constituent of eye lens"/>
    <property type="evidence" value="ECO:0007669"/>
    <property type="project" value="UniProtKB-KW"/>
</dbReference>
<organism evidence="9 10">
    <name type="scientific">Mytilus galloprovincialis</name>
    <name type="common">Mediterranean mussel</name>
    <dbReference type="NCBI Taxonomy" id="29158"/>
    <lineage>
        <taxon>Eukaryota</taxon>
        <taxon>Metazoa</taxon>
        <taxon>Spiralia</taxon>
        <taxon>Lophotrochozoa</taxon>
        <taxon>Mollusca</taxon>
        <taxon>Bivalvia</taxon>
        <taxon>Autobranchia</taxon>
        <taxon>Pteriomorphia</taxon>
        <taxon>Mytilida</taxon>
        <taxon>Mytiloidea</taxon>
        <taxon>Mytilidae</taxon>
        <taxon>Mytilinae</taxon>
        <taxon>Mytilus</taxon>
    </lineage>
</organism>
<evidence type="ECO:0000256" key="7">
    <source>
        <dbReference type="RuleBase" id="RU003345"/>
    </source>
</evidence>
<dbReference type="PROSITE" id="PS00070">
    <property type="entry name" value="ALDEHYDE_DEHYDR_CYS"/>
    <property type="match status" value="1"/>
</dbReference>
<reference evidence="9" key="1">
    <citation type="submission" date="2018-11" db="EMBL/GenBank/DDBJ databases">
        <authorList>
            <person name="Alioto T."/>
            <person name="Alioto T."/>
        </authorList>
    </citation>
    <scope>NUCLEOTIDE SEQUENCE</scope>
</reference>
<dbReference type="Proteomes" id="UP000596742">
    <property type="component" value="Unassembled WGS sequence"/>
</dbReference>
<protein>
    <recommendedName>
        <fullName evidence="5">Omega-crystallin</fullName>
    </recommendedName>
</protein>
<evidence type="ECO:0000256" key="1">
    <source>
        <dbReference type="ARBA" id="ARBA00009986"/>
    </source>
</evidence>
<keyword evidence="2" id="KW-0273">Eye lens protein</keyword>
<dbReference type="PANTHER" id="PTHR11699">
    <property type="entry name" value="ALDEHYDE DEHYDROGENASE-RELATED"/>
    <property type="match status" value="1"/>
</dbReference>
<dbReference type="FunFam" id="3.40.605.10:FF:000050">
    <property type="entry name" value="Aldehyde dehydrogenase, mitochondrial"/>
    <property type="match status" value="1"/>
</dbReference>
<dbReference type="InterPro" id="IPR016163">
    <property type="entry name" value="Ald_DH_C"/>
</dbReference>
<comment type="caution">
    <text evidence="9">The sequence shown here is derived from an EMBL/GenBank/DDBJ whole genome shotgun (WGS) entry which is preliminary data.</text>
</comment>
<dbReference type="InterPro" id="IPR016160">
    <property type="entry name" value="Ald_DH_CS_CYS"/>
</dbReference>
<dbReference type="Gene3D" id="3.40.309.10">
    <property type="entry name" value="Aldehyde Dehydrogenase, Chain A, domain 2"/>
    <property type="match status" value="1"/>
</dbReference>
<keyword evidence="10" id="KW-1185">Reference proteome</keyword>
<dbReference type="Pfam" id="PF00171">
    <property type="entry name" value="Aldedh"/>
    <property type="match status" value="1"/>
</dbReference>
<dbReference type="CDD" id="cd07141">
    <property type="entry name" value="ALDH_F1AB_F2_RALDH1"/>
    <property type="match status" value="1"/>
</dbReference>
<evidence type="ECO:0000313" key="9">
    <source>
        <dbReference type="EMBL" id="VDI65088.1"/>
    </source>
</evidence>
<accession>A0A8B6GKQ4</accession>
<evidence type="ECO:0000256" key="4">
    <source>
        <dbReference type="ARBA" id="ARBA00053286"/>
    </source>
</evidence>
<evidence type="ECO:0000256" key="5">
    <source>
        <dbReference type="ARBA" id="ARBA00068070"/>
    </source>
</evidence>
<dbReference type="AlphaFoldDB" id="A0A8B6GKQ4"/>
<dbReference type="GO" id="GO:0016620">
    <property type="term" value="F:oxidoreductase activity, acting on the aldehyde or oxo group of donors, NAD or NADP as acceptor"/>
    <property type="evidence" value="ECO:0007669"/>
    <property type="project" value="InterPro"/>
</dbReference>
<comment type="similarity">
    <text evidence="1 7">Belongs to the aldehyde dehydrogenase family.</text>
</comment>
<evidence type="ECO:0000256" key="2">
    <source>
        <dbReference type="ARBA" id="ARBA00022613"/>
    </source>
</evidence>
<dbReference type="InterPro" id="IPR016162">
    <property type="entry name" value="Ald_DH_N"/>
</dbReference>
<dbReference type="InterPro" id="IPR015590">
    <property type="entry name" value="Aldehyde_DH_dom"/>
</dbReference>